<name>A0ABY6ZTE3_9PSED</name>
<reference evidence="2" key="1">
    <citation type="submission" date="2022-11" db="EMBL/GenBank/DDBJ databases">
        <title>Pseudomonas triclosanedens sp. nov., a triclosan degrader isolated from activated sludge.</title>
        <authorList>
            <person name="Yin Y."/>
            <person name="Lu Z."/>
        </authorList>
    </citation>
    <scope>NUCLEOTIDE SEQUENCE</scope>
    <source>
        <strain evidence="2">ZM23</strain>
    </source>
</reference>
<protein>
    <submittedName>
        <fullName evidence="2">Uncharacterized protein</fullName>
    </submittedName>
</protein>
<evidence type="ECO:0000313" key="3">
    <source>
        <dbReference type="Proteomes" id="UP001163624"/>
    </source>
</evidence>
<evidence type="ECO:0000313" key="2">
    <source>
        <dbReference type="EMBL" id="WAI47812.1"/>
    </source>
</evidence>
<dbReference type="Proteomes" id="UP001163624">
    <property type="component" value="Chromosome"/>
</dbReference>
<feature type="transmembrane region" description="Helical" evidence="1">
    <location>
        <begin position="15"/>
        <end position="33"/>
    </location>
</feature>
<proteinExistence type="predicted"/>
<evidence type="ECO:0000256" key="1">
    <source>
        <dbReference type="SAM" id="Phobius"/>
    </source>
</evidence>
<keyword evidence="1" id="KW-0812">Transmembrane</keyword>
<keyword evidence="1" id="KW-0472">Membrane</keyword>
<dbReference type="EMBL" id="CP113432">
    <property type="protein sequence ID" value="WAI47812.1"/>
    <property type="molecule type" value="Genomic_DNA"/>
</dbReference>
<keyword evidence="3" id="KW-1185">Reference proteome</keyword>
<accession>A0ABY6ZTE3</accession>
<gene>
    <name evidence="2" type="ORF">OU419_18780</name>
</gene>
<keyword evidence="1" id="KW-1133">Transmembrane helix</keyword>
<sequence length="200" mass="22277">MSSGEVYYPFRFQSFTRAVIAFAIFSVIADVGFGMSRSPVADRWQGNMDVNKQLFANGGTDDIRLDFDLVTSGYIYDKRPVDYKGLGFHLAFSGKDVQKLRGAGVPERFISAVGDGYEKGFCRIQGETEFSRSLIGKSSGVNVFQGEGDCPRFRLDFQNFDRVLLTVEGASAGKKYKISGFLDRDSRIPAIQRLVMKART</sequence>
<organism evidence="2 3">
    <name type="scientific">Pseudomonas triclosanedens</name>
    <dbReference type="NCBI Taxonomy" id="2961893"/>
    <lineage>
        <taxon>Bacteria</taxon>
        <taxon>Pseudomonadati</taxon>
        <taxon>Pseudomonadota</taxon>
        <taxon>Gammaproteobacteria</taxon>
        <taxon>Pseudomonadales</taxon>
        <taxon>Pseudomonadaceae</taxon>
        <taxon>Pseudomonas</taxon>
    </lineage>
</organism>
<dbReference type="RefSeq" id="WP_254475896.1">
    <property type="nucleotide sequence ID" value="NZ_CP113432.1"/>
</dbReference>